<keyword evidence="1" id="KW-0812">Transmembrane</keyword>
<sequence length="225" mass="25543">MQVNKLHISTTVALLFHVCGAVGIVCTPYRDWFIQHTPLNLLLMALLLVWNQQDKNPRFFLFLFIAFATGMLTEIAGVQSGLLFGTYSYGTVMGARIGGVPWLIGLNWAVIMICTGSVMAMLLEQVAIKDPGRAMPARLQQFSLVLDAAILAVVFDWIMEPAAVKLGFWQWENGVIPVYNYVCWFAISLLLLFIFSRMRFRKENRFAAHLLIIQALFFLIIRTFM</sequence>
<dbReference type="RefSeq" id="WP_078829560.1">
    <property type="nucleotide sequence ID" value="NZ_FUWH01000001.1"/>
</dbReference>
<dbReference type="PANTHER" id="PTHR39419">
    <property type="entry name" value="SLL0814 PROTEIN"/>
    <property type="match status" value="1"/>
</dbReference>
<feature type="transmembrane region" description="Helical" evidence="1">
    <location>
        <begin position="144"/>
        <end position="164"/>
    </location>
</feature>
<evidence type="ECO:0000313" key="3">
    <source>
        <dbReference type="Proteomes" id="UP000190888"/>
    </source>
</evidence>
<feature type="transmembrane region" description="Helical" evidence="1">
    <location>
        <begin position="176"/>
        <end position="194"/>
    </location>
</feature>
<dbReference type="AlphaFoldDB" id="A0A1T4JUZ3"/>
<name>A0A1T4JUZ3_9BACT</name>
<keyword evidence="1" id="KW-0472">Membrane</keyword>
<dbReference type="PANTHER" id="PTHR39419:SF1">
    <property type="entry name" value="SLL0814 PROTEIN"/>
    <property type="match status" value="1"/>
</dbReference>
<feature type="transmembrane region" description="Helical" evidence="1">
    <location>
        <begin position="33"/>
        <end position="50"/>
    </location>
</feature>
<accession>A0A1T4JUZ3</accession>
<dbReference type="OrthoDB" id="9811293at2"/>
<keyword evidence="3" id="KW-1185">Reference proteome</keyword>
<keyword evidence="1" id="KW-1133">Transmembrane helix</keyword>
<dbReference type="Pfam" id="PF04240">
    <property type="entry name" value="Caroten_synth"/>
    <property type="match status" value="1"/>
</dbReference>
<evidence type="ECO:0000313" key="2">
    <source>
        <dbReference type="EMBL" id="SJZ33954.1"/>
    </source>
</evidence>
<dbReference type="InterPro" id="IPR007354">
    <property type="entry name" value="CruF-like"/>
</dbReference>
<proteinExistence type="predicted"/>
<dbReference type="STRING" id="413434.SAMN04488132_101211"/>
<feature type="transmembrane region" description="Helical" evidence="1">
    <location>
        <begin position="102"/>
        <end position="123"/>
    </location>
</feature>
<dbReference type="EMBL" id="FUWH01000001">
    <property type="protein sequence ID" value="SJZ33954.1"/>
    <property type="molecule type" value="Genomic_DNA"/>
</dbReference>
<feature type="transmembrane region" description="Helical" evidence="1">
    <location>
        <begin position="206"/>
        <end position="224"/>
    </location>
</feature>
<dbReference type="Proteomes" id="UP000190888">
    <property type="component" value="Unassembled WGS sequence"/>
</dbReference>
<protein>
    <submittedName>
        <fullName evidence="2">Putative membrane protein</fullName>
    </submittedName>
</protein>
<reference evidence="2 3" key="1">
    <citation type="submission" date="2017-02" db="EMBL/GenBank/DDBJ databases">
        <authorList>
            <person name="Peterson S.W."/>
        </authorList>
    </citation>
    <scope>NUCLEOTIDE SEQUENCE [LARGE SCALE GENOMIC DNA]</scope>
    <source>
        <strain evidence="2 3">DSM 22335</strain>
    </source>
</reference>
<feature type="transmembrane region" description="Helical" evidence="1">
    <location>
        <begin position="59"/>
        <end position="82"/>
    </location>
</feature>
<evidence type="ECO:0000256" key="1">
    <source>
        <dbReference type="SAM" id="Phobius"/>
    </source>
</evidence>
<gene>
    <name evidence="2" type="ORF">SAMN04488132_101211</name>
</gene>
<organism evidence="2 3">
    <name type="scientific">Sediminibacterium ginsengisoli</name>
    <dbReference type="NCBI Taxonomy" id="413434"/>
    <lineage>
        <taxon>Bacteria</taxon>
        <taxon>Pseudomonadati</taxon>
        <taxon>Bacteroidota</taxon>
        <taxon>Chitinophagia</taxon>
        <taxon>Chitinophagales</taxon>
        <taxon>Chitinophagaceae</taxon>
        <taxon>Sediminibacterium</taxon>
    </lineage>
</organism>